<evidence type="ECO:0000256" key="2">
    <source>
        <dbReference type="ARBA" id="ARBA00007131"/>
    </source>
</evidence>
<reference evidence="5" key="1">
    <citation type="journal article" date="2015" name="Nature">
        <title>Complex archaea that bridge the gap between prokaryotes and eukaryotes.</title>
        <authorList>
            <person name="Spang A."/>
            <person name="Saw J.H."/>
            <person name="Jorgensen S.L."/>
            <person name="Zaremba-Niedzwiedzka K."/>
            <person name="Martijn J."/>
            <person name="Lind A.E."/>
            <person name="van Eijk R."/>
            <person name="Schleper C."/>
            <person name="Guy L."/>
            <person name="Ettema T.J."/>
        </authorList>
    </citation>
    <scope>NUCLEOTIDE SEQUENCE</scope>
</reference>
<comment type="cofactor">
    <cofactor evidence="1">
        <name>thiamine diphosphate</name>
        <dbReference type="ChEBI" id="CHEBI:58937"/>
    </cofactor>
</comment>
<feature type="domain" description="Transketolase-like pyrimidine-binding" evidence="4">
    <location>
        <begin position="1"/>
        <end position="163"/>
    </location>
</feature>
<evidence type="ECO:0000256" key="1">
    <source>
        <dbReference type="ARBA" id="ARBA00001964"/>
    </source>
</evidence>
<keyword evidence="3" id="KW-0786">Thiamine pyrophosphate</keyword>
<comment type="similarity">
    <text evidence="2">Belongs to the transketolase family.</text>
</comment>
<dbReference type="InterPro" id="IPR009014">
    <property type="entry name" value="Transketo_C/PFOR_II"/>
</dbReference>
<dbReference type="Gene3D" id="3.40.50.970">
    <property type="match status" value="1"/>
</dbReference>
<protein>
    <recommendedName>
        <fullName evidence="4">Transketolase-like pyrimidine-binding domain-containing protein</fullName>
    </recommendedName>
</protein>
<dbReference type="Pfam" id="PF02780">
    <property type="entry name" value="Transketolase_C"/>
    <property type="match status" value="1"/>
</dbReference>
<dbReference type="FunFam" id="3.40.50.970:FF:000129">
    <property type="entry name" value="Transketolase"/>
    <property type="match status" value="1"/>
</dbReference>
<comment type="caution">
    <text evidence="5">The sequence shown here is derived from an EMBL/GenBank/DDBJ whole genome shotgun (WGS) entry which is preliminary data.</text>
</comment>
<gene>
    <name evidence="5" type="ORF">LCGC14_0018140</name>
</gene>
<dbReference type="Pfam" id="PF02779">
    <property type="entry name" value="Transket_pyr"/>
    <property type="match status" value="1"/>
</dbReference>
<dbReference type="CDD" id="cd07033">
    <property type="entry name" value="TPP_PYR_DXS_TK_like"/>
    <property type="match status" value="1"/>
</dbReference>
<evidence type="ECO:0000313" key="5">
    <source>
        <dbReference type="EMBL" id="KKO11333.1"/>
    </source>
</evidence>
<dbReference type="PANTHER" id="PTHR43825">
    <property type="entry name" value="PYRUVATE DEHYDROGENASE E1 COMPONENT"/>
    <property type="match status" value="1"/>
</dbReference>
<dbReference type="InterPro" id="IPR029061">
    <property type="entry name" value="THDP-binding"/>
</dbReference>
<sequence length="316" mass="33785">MKLAFVDKLTELAEADPNIMLLTGDLGFQIFDGFIEKHGPRYINVGVAEANMIDTAAGLAHVGRRPVAYSIASFATTRCFEQIKLSVAYAGLPVVIVGAGGGYGYCENGPTHHAGEDLALMCSLPGMTVVAPGDAGEVQQLLSQVMKLSGPAYFRIGRGREPVYHADAPVVLGKARLLQQGERIAVLSTGEIAGQLVEALKICRDQDMSPLAYQYHTVKPFDAETLAHIAERVDAIVTIEEHVPFGGFGAQVACHLSAQSHHPVLKRLSVADEFVLGGPHKDQMRRDYGLDAQGIAETLMALWAAPAAVNTAEGRQ</sequence>
<dbReference type="InterPro" id="IPR033248">
    <property type="entry name" value="Transketolase_C"/>
</dbReference>
<dbReference type="SUPFAM" id="SSF52922">
    <property type="entry name" value="TK C-terminal domain-like"/>
    <property type="match status" value="1"/>
</dbReference>
<dbReference type="Gene3D" id="3.40.50.920">
    <property type="match status" value="1"/>
</dbReference>
<dbReference type="EMBL" id="LAZR01000003">
    <property type="protein sequence ID" value="KKO11333.1"/>
    <property type="molecule type" value="Genomic_DNA"/>
</dbReference>
<dbReference type="SUPFAM" id="SSF52518">
    <property type="entry name" value="Thiamin diphosphate-binding fold (THDP-binding)"/>
    <property type="match status" value="1"/>
</dbReference>
<organism evidence="5">
    <name type="scientific">marine sediment metagenome</name>
    <dbReference type="NCBI Taxonomy" id="412755"/>
    <lineage>
        <taxon>unclassified sequences</taxon>
        <taxon>metagenomes</taxon>
        <taxon>ecological metagenomes</taxon>
    </lineage>
</organism>
<dbReference type="InterPro" id="IPR005475">
    <property type="entry name" value="Transketolase-like_Pyr-bd"/>
</dbReference>
<dbReference type="AlphaFoldDB" id="A0A0F9WFW3"/>
<evidence type="ECO:0000256" key="3">
    <source>
        <dbReference type="ARBA" id="ARBA00023052"/>
    </source>
</evidence>
<evidence type="ECO:0000259" key="4">
    <source>
        <dbReference type="SMART" id="SM00861"/>
    </source>
</evidence>
<dbReference type="SMART" id="SM00861">
    <property type="entry name" value="Transket_pyr"/>
    <property type="match status" value="1"/>
</dbReference>
<accession>A0A0F9WFW3</accession>
<dbReference type="PANTHER" id="PTHR43825:SF5">
    <property type="entry name" value="HYPOTHETICAL TRANSKETOLASE FAMILY PROTEIN"/>
    <property type="match status" value="1"/>
</dbReference>
<name>A0A0F9WFW3_9ZZZZ</name>
<proteinExistence type="inferred from homology"/>
<dbReference type="InterPro" id="IPR051157">
    <property type="entry name" value="PDH/Transketolase"/>
</dbReference>